<reference evidence="1 2" key="1">
    <citation type="journal article" date="2015" name="Genome Biol. Evol.">
        <title>Comparative Genomics of a Bacterivorous Green Alga Reveals Evolutionary Causalities and Consequences of Phago-Mixotrophic Mode of Nutrition.</title>
        <authorList>
            <person name="Burns J.A."/>
            <person name="Paasch A."/>
            <person name="Narechania A."/>
            <person name="Kim E."/>
        </authorList>
    </citation>
    <scope>NUCLEOTIDE SEQUENCE [LARGE SCALE GENOMIC DNA]</scope>
    <source>
        <strain evidence="1 2">PLY_AMNH</strain>
    </source>
</reference>
<protein>
    <submittedName>
        <fullName evidence="1">Uncharacterized protein</fullName>
    </submittedName>
</protein>
<dbReference type="EMBL" id="LGRX02030594">
    <property type="protein sequence ID" value="KAK3245494.1"/>
    <property type="molecule type" value="Genomic_DNA"/>
</dbReference>
<gene>
    <name evidence="1" type="ORF">CYMTET_44937</name>
</gene>
<accession>A0AAE0C0F6</accession>
<dbReference type="Proteomes" id="UP001190700">
    <property type="component" value="Unassembled WGS sequence"/>
</dbReference>
<name>A0AAE0C0F6_9CHLO</name>
<evidence type="ECO:0000313" key="2">
    <source>
        <dbReference type="Proteomes" id="UP001190700"/>
    </source>
</evidence>
<keyword evidence="2" id="KW-1185">Reference proteome</keyword>
<evidence type="ECO:0000313" key="1">
    <source>
        <dbReference type="EMBL" id="KAK3245494.1"/>
    </source>
</evidence>
<comment type="caution">
    <text evidence="1">The sequence shown here is derived from an EMBL/GenBank/DDBJ whole genome shotgun (WGS) entry which is preliminary data.</text>
</comment>
<proteinExistence type="predicted"/>
<dbReference type="AlphaFoldDB" id="A0AAE0C0F6"/>
<sequence length="71" mass="8010">MACVTTKLPPSPTSARKWALENFGPRMENERTIVLSKEAANLFVTVAKFIDKKISDYGDCGDYGDRLLSWR</sequence>
<organism evidence="1 2">
    <name type="scientific">Cymbomonas tetramitiformis</name>
    <dbReference type="NCBI Taxonomy" id="36881"/>
    <lineage>
        <taxon>Eukaryota</taxon>
        <taxon>Viridiplantae</taxon>
        <taxon>Chlorophyta</taxon>
        <taxon>Pyramimonadophyceae</taxon>
        <taxon>Pyramimonadales</taxon>
        <taxon>Pyramimonadaceae</taxon>
        <taxon>Cymbomonas</taxon>
    </lineage>
</organism>